<reference evidence="1" key="1">
    <citation type="submission" date="2018-05" db="EMBL/GenBank/DDBJ databases">
        <authorList>
            <person name="Lanie J.A."/>
            <person name="Ng W.-L."/>
            <person name="Kazmierczak K.M."/>
            <person name="Andrzejewski T.M."/>
            <person name="Davidsen T.M."/>
            <person name="Wayne K.J."/>
            <person name="Tettelin H."/>
            <person name="Glass J.I."/>
            <person name="Rusch D."/>
            <person name="Podicherti R."/>
            <person name="Tsui H.-C.T."/>
            <person name="Winkler M.E."/>
        </authorList>
    </citation>
    <scope>NUCLEOTIDE SEQUENCE</scope>
</reference>
<gene>
    <name evidence="1" type="ORF">METZ01_LOCUS323543</name>
</gene>
<protein>
    <submittedName>
        <fullName evidence="1">Uncharacterized protein</fullName>
    </submittedName>
</protein>
<feature type="non-terminal residue" evidence="1">
    <location>
        <position position="117"/>
    </location>
</feature>
<accession>A0A382PBC2</accession>
<name>A0A382PBC2_9ZZZZ</name>
<organism evidence="1">
    <name type="scientific">marine metagenome</name>
    <dbReference type="NCBI Taxonomy" id="408172"/>
    <lineage>
        <taxon>unclassified sequences</taxon>
        <taxon>metagenomes</taxon>
        <taxon>ecological metagenomes</taxon>
    </lineage>
</organism>
<sequence length="117" mass="12500">MRKARKDGAFGFSTIEVVYDLGVFARERRGAGFGAGSSIAVLAVLRNSLMAFPMEPASFGNRVLPKSRRIINKITISSGPPMPPLNSPNTFHAPAGCTRHSLVCWAELSSQVPGRAA</sequence>
<evidence type="ECO:0000313" key="1">
    <source>
        <dbReference type="EMBL" id="SVC70689.1"/>
    </source>
</evidence>
<dbReference type="EMBL" id="UINC01106198">
    <property type="protein sequence ID" value="SVC70689.1"/>
    <property type="molecule type" value="Genomic_DNA"/>
</dbReference>
<proteinExistence type="predicted"/>
<dbReference type="AlphaFoldDB" id="A0A382PBC2"/>